<dbReference type="Proteomes" id="UP000239757">
    <property type="component" value="Unassembled WGS sequence"/>
</dbReference>
<keyword evidence="1" id="KW-1133">Transmembrane helix</keyword>
<dbReference type="AlphaFoldDB" id="A0A2P5RKW5"/>
<evidence type="ECO:0000256" key="1">
    <source>
        <dbReference type="SAM" id="Phobius"/>
    </source>
</evidence>
<organism evidence="2 3">
    <name type="scientific">Gossypium barbadense</name>
    <name type="common">Sea Island cotton</name>
    <name type="synonym">Hibiscus barbadensis</name>
    <dbReference type="NCBI Taxonomy" id="3634"/>
    <lineage>
        <taxon>Eukaryota</taxon>
        <taxon>Viridiplantae</taxon>
        <taxon>Streptophyta</taxon>
        <taxon>Embryophyta</taxon>
        <taxon>Tracheophyta</taxon>
        <taxon>Spermatophyta</taxon>
        <taxon>Magnoliopsida</taxon>
        <taxon>eudicotyledons</taxon>
        <taxon>Gunneridae</taxon>
        <taxon>Pentapetalae</taxon>
        <taxon>rosids</taxon>
        <taxon>malvids</taxon>
        <taxon>Malvales</taxon>
        <taxon>Malvaceae</taxon>
        <taxon>Malvoideae</taxon>
        <taxon>Gossypium</taxon>
    </lineage>
</organism>
<reference evidence="2 3" key="1">
    <citation type="submission" date="2015-01" db="EMBL/GenBank/DDBJ databases">
        <title>Genome of allotetraploid Gossypium barbadense reveals genomic plasticity and fiber elongation in cotton evolution.</title>
        <authorList>
            <person name="Chen X."/>
            <person name="Liu X."/>
            <person name="Zhao B."/>
            <person name="Zheng H."/>
            <person name="Hu Y."/>
            <person name="Lu G."/>
            <person name="Yang C."/>
            <person name="Chen J."/>
            <person name="Shan C."/>
            <person name="Zhang L."/>
            <person name="Zhou Y."/>
            <person name="Wang L."/>
            <person name="Guo W."/>
            <person name="Bai Y."/>
            <person name="Ruan J."/>
            <person name="Shangguan X."/>
            <person name="Mao Y."/>
            <person name="Jiang J."/>
            <person name="Zhu Y."/>
            <person name="Lei J."/>
            <person name="Kang H."/>
            <person name="Chen S."/>
            <person name="He X."/>
            <person name="Wang R."/>
            <person name="Wang Y."/>
            <person name="Chen J."/>
            <person name="Wang L."/>
            <person name="Yu S."/>
            <person name="Wang B."/>
            <person name="Wei J."/>
            <person name="Song S."/>
            <person name="Lu X."/>
            <person name="Gao Z."/>
            <person name="Gu W."/>
            <person name="Deng X."/>
            <person name="Ma D."/>
            <person name="Wang S."/>
            <person name="Liang W."/>
            <person name="Fang L."/>
            <person name="Cai C."/>
            <person name="Zhu X."/>
            <person name="Zhou B."/>
            <person name="Zhang Y."/>
            <person name="Chen Z."/>
            <person name="Xu S."/>
            <person name="Zhu R."/>
            <person name="Wang S."/>
            <person name="Zhang T."/>
            <person name="Zhao G."/>
        </authorList>
    </citation>
    <scope>NUCLEOTIDE SEQUENCE [LARGE SCALE GENOMIC DNA]</scope>
    <source>
        <strain evidence="3">cv. Xinhai21</strain>
        <tissue evidence="2">Leaf</tissue>
    </source>
</reference>
<feature type="transmembrane region" description="Helical" evidence="1">
    <location>
        <begin position="15"/>
        <end position="33"/>
    </location>
</feature>
<sequence>MFEESLSFIIFRSDFLVVLIAIAAADTAVIFIAELHQLLSGCSHARVCHQHPLQLNGRVLRSRHWASTKSMAK</sequence>
<evidence type="ECO:0000313" key="3">
    <source>
        <dbReference type="Proteomes" id="UP000239757"/>
    </source>
</evidence>
<name>A0A2P5RKW5_GOSBA</name>
<evidence type="ECO:0000313" key="2">
    <source>
        <dbReference type="EMBL" id="PPR82352.1"/>
    </source>
</evidence>
<keyword evidence="1" id="KW-0812">Transmembrane</keyword>
<dbReference type="EMBL" id="KZ670897">
    <property type="protein sequence ID" value="PPR82352.1"/>
    <property type="molecule type" value="Genomic_DNA"/>
</dbReference>
<protein>
    <submittedName>
        <fullName evidence="2">Uncharacterized protein</fullName>
    </submittedName>
</protein>
<proteinExistence type="predicted"/>
<gene>
    <name evidence="2" type="ORF">GOBAR_AA38364</name>
</gene>
<keyword evidence="1" id="KW-0472">Membrane</keyword>
<accession>A0A2P5RKW5</accession>